<dbReference type="AlphaFoldDB" id="A0A2P5KAU1"/>
<comment type="caution">
    <text evidence="1">The sequence shown here is derived from an EMBL/GenBank/DDBJ whole genome shotgun (WGS) entry which is preliminary data.</text>
</comment>
<gene>
    <name evidence="1" type="ORF">B0O95_10520</name>
</gene>
<organism evidence="1 2">
    <name type="scientific">Mycetohabitans endofungorum</name>
    <dbReference type="NCBI Taxonomy" id="417203"/>
    <lineage>
        <taxon>Bacteria</taxon>
        <taxon>Pseudomonadati</taxon>
        <taxon>Pseudomonadota</taxon>
        <taxon>Betaproteobacteria</taxon>
        <taxon>Burkholderiales</taxon>
        <taxon>Burkholderiaceae</taxon>
        <taxon>Mycetohabitans</taxon>
    </lineage>
</organism>
<evidence type="ECO:0000313" key="2">
    <source>
        <dbReference type="Proteomes" id="UP000243096"/>
    </source>
</evidence>
<evidence type="ECO:0000313" key="1">
    <source>
        <dbReference type="EMBL" id="PPB83839.1"/>
    </source>
</evidence>
<reference evidence="1 2" key="1">
    <citation type="submission" date="2018-01" db="EMBL/GenBank/DDBJ databases">
        <title>Genomic Encyclopedia of Type Strains, Phase III (KMG-III): the genomes of soil and plant-associated and newly described type strains.</title>
        <authorList>
            <person name="Whitman W."/>
        </authorList>
    </citation>
    <scope>NUCLEOTIDE SEQUENCE [LARGE SCALE GENOMIC DNA]</scope>
    <source>
        <strain evidence="1 2">HKI456</strain>
    </source>
</reference>
<name>A0A2P5KAU1_9BURK</name>
<dbReference type="EMBL" id="PRDW01000005">
    <property type="protein sequence ID" value="PPB83839.1"/>
    <property type="molecule type" value="Genomic_DNA"/>
</dbReference>
<keyword evidence="2" id="KW-1185">Reference proteome</keyword>
<protein>
    <submittedName>
        <fullName evidence="1">Uncharacterized protein</fullName>
    </submittedName>
</protein>
<proteinExistence type="predicted"/>
<sequence length="57" mass="6667">MTVEIRQLVIEARVVDDERGRVPRRAAPHLNSLEQAQLIDRVVQRVLEALREHQEQV</sequence>
<dbReference type="InterPro" id="IPR045459">
    <property type="entry name" value="DUF5908"/>
</dbReference>
<dbReference type="Proteomes" id="UP000243096">
    <property type="component" value="Unassembled WGS sequence"/>
</dbReference>
<dbReference type="RefSeq" id="WP_199180442.1">
    <property type="nucleotide sequence ID" value="NZ_CP062178.1"/>
</dbReference>
<dbReference type="Pfam" id="PF19265">
    <property type="entry name" value="DUF5908"/>
    <property type="match status" value="1"/>
</dbReference>
<accession>A0A2P5KAU1</accession>